<evidence type="ECO:0000256" key="4">
    <source>
        <dbReference type="ARBA" id="ARBA00022777"/>
    </source>
</evidence>
<name>A0A0N1I1Z9_LEPSE</name>
<sequence length="70" mass="7907">MLSGGAADVKNHPYFHGANWDKLYARRYPAPIHVKVKSAGDTRNFENYPDSPVDRTPPLTSAQQAEFKEF</sequence>
<dbReference type="PROSITE" id="PS51285">
    <property type="entry name" value="AGC_KINASE_CTER"/>
    <property type="match status" value="1"/>
</dbReference>
<dbReference type="AlphaFoldDB" id="A0A0N1I1Z9"/>
<feature type="region of interest" description="Disordered" evidence="6">
    <location>
        <begin position="39"/>
        <end position="70"/>
    </location>
</feature>
<dbReference type="OMA" id="FNRTETP"/>
<proteinExistence type="predicted"/>
<evidence type="ECO:0000259" key="7">
    <source>
        <dbReference type="PROSITE" id="PS51285"/>
    </source>
</evidence>
<dbReference type="VEuPathDB" id="TriTrypDB:Lsey_0358_0010"/>
<dbReference type="EMBL" id="LJSK01000358">
    <property type="protein sequence ID" value="KPI83543.1"/>
    <property type="molecule type" value="Genomic_DNA"/>
</dbReference>
<dbReference type="Gene3D" id="1.10.510.10">
    <property type="entry name" value="Transferase(Phosphotransferase) domain 1"/>
    <property type="match status" value="1"/>
</dbReference>
<comment type="caution">
    <text evidence="8">The sequence shown here is derived from an EMBL/GenBank/DDBJ whole genome shotgun (WGS) entry which is preliminary data.</text>
</comment>
<accession>A0A0N1I1Z9</accession>
<dbReference type="PANTHER" id="PTHR24353">
    <property type="entry name" value="CYCLIC NUCLEOTIDE-DEPENDENT PROTEIN KINASE"/>
    <property type="match status" value="1"/>
</dbReference>
<keyword evidence="5" id="KW-0067">ATP-binding</keyword>
<dbReference type="Proteomes" id="UP000038009">
    <property type="component" value="Unassembled WGS sequence"/>
</dbReference>
<protein>
    <submittedName>
        <fullName evidence="8">Protein kinase A catalytic subunit isoform 2</fullName>
    </submittedName>
</protein>
<dbReference type="OrthoDB" id="63267at2759"/>
<evidence type="ECO:0000256" key="1">
    <source>
        <dbReference type="ARBA" id="ARBA00022527"/>
    </source>
</evidence>
<dbReference type="GO" id="GO:0004691">
    <property type="term" value="F:cAMP-dependent protein kinase activity"/>
    <property type="evidence" value="ECO:0007669"/>
    <property type="project" value="TreeGrafter"/>
</dbReference>
<keyword evidence="2" id="KW-0808">Transferase</keyword>
<evidence type="ECO:0000256" key="6">
    <source>
        <dbReference type="SAM" id="MobiDB-lite"/>
    </source>
</evidence>
<organism evidence="8 9">
    <name type="scientific">Leptomonas seymouri</name>
    <dbReference type="NCBI Taxonomy" id="5684"/>
    <lineage>
        <taxon>Eukaryota</taxon>
        <taxon>Discoba</taxon>
        <taxon>Euglenozoa</taxon>
        <taxon>Kinetoplastea</taxon>
        <taxon>Metakinetoplastina</taxon>
        <taxon>Trypanosomatida</taxon>
        <taxon>Trypanosomatidae</taxon>
        <taxon>Leishmaniinae</taxon>
        <taxon>Leptomonas</taxon>
    </lineage>
</organism>
<evidence type="ECO:0000256" key="3">
    <source>
        <dbReference type="ARBA" id="ARBA00022741"/>
    </source>
</evidence>
<evidence type="ECO:0000256" key="2">
    <source>
        <dbReference type="ARBA" id="ARBA00022679"/>
    </source>
</evidence>
<dbReference type="GO" id="GO:0005952">
    <property type="term" value="C:cAMP-dependent protein kinase complex"/>
    <property type="evidence" value="ECO:0007669"/>
    <property type="project" value="TreeGrafter"/>
</dbReference>
<dbReference type="SMART" id="SM00133">
    <property type="entry name" value="S_TK_X"/>
    <property type="match status" value="1"/>
</dbReference>
<evidence type="ECO:0000313" key="9">
    <source>
        <dbReference type="Proteomes" id="UP000038009"/>
    </source>
</evidence>
<dbReference type="InterPro" id="IPR000961">
    <property type="entry name" value="AGC-kinase_C"/>
</dbReference>
<dbReference type="GO" id="GO:0005524">
    <property type="term" value="F:ATP binding"/>
    <property type="evidence" value="ECO:0007669"/>
    <property type="project" value="UniProtKB-KW"/>
</dbReference>
<dbReference type="PANTHER" id="PTHR24353:SF67">
    <property type="entry name" value="PROTEIN KINASE A CATALYTIC SUBUNIT ISOFORM 2"/>
    <property type="match status" value="1"/>
</dbReference>
<feature type="domain" description="AGC-kinase C-terminal" evidence="7">
    <location>
        <begin position="16"/>
        <end position="70"/>
    </location>
</feature>
<reference evidence="8 9" key="1">
    <citation type="journal article" date="2015" name="PLoS Pathog.">
        <title>Leptomonas seymouri: Adaptations to the Dixenous Life Cycle Analyzed by Genome Sequencing, Transcriptome Profiling and Co-infection with Leishmania donovani.</title>
        <authorList>
            <person name="Kraeva N."/>
            <person name="Butenko A."/>
            <person name="Hlavacova J."/>
            <person name="Kostygov A."/>
            <person name="Myskova J."/>
            <person name="Grybchuk D."/>
            <person name="Lestinova T."/>
            <person name="Votypka J."/>
            <person name="Volf P."/>
            <person name="Opperdoes F."/>
            <person name="Flegontov P."/>
            <person name="Lukes J."/>
            <person name="Yurchenko V."/>
        </authorList>
    </citation>
    <scope>NUCLEOTIDE SEQUENCE [LARGE SCALE GENOMIC DNA]</scope>
    <source>
        <strain evidence="8 9">ATCC 30220</strain>
    </source>
</reference>
<dbReference type="Gene3D" id="3.30.200.20">
    <property type="entry name" value="Phosphorylase Kinase, domain 1"/>
    <property type="match status" value="1"/>
</dbReference>
<keyword evidence="1" id="KW-0723">Serine/threonine-protein kinase</keyword>
<evidence type="ECO:0000256" key="5">
    <source>
        <dbReference type="ARBA" id="ARBA00022840"/>
    </source>
</evidence>
<keyword evidence="4 8" id="KW-0418">Kinase</keyword>
<keyword evidence="9" id="KW-1185">Reference proteome</keyword>
<evidence type="ECO:0000313" key="8">
    <source>
        <dbReference type="EMBL" id="KPI83543.1"/>
    </source>
</evidence>
<gene>
    <name evidence="8" type="ORF">ABL78_7416</name>
</gene>
<keyword evidence="3" id="KW-0547">Nucleotide-binding</keyword>